<comment type="caution">
    <text evidence="2">The sequence shown here is derived from an EMBL/GenBank/DDBJ whole genome shotgun (WGS) entry which is preliminary data.</text>
</comment>
<evidence type="ECO:0000313" key="3">
    <source>
        <dbReference type="Proteomes" id="UP000037035"/>
    </source>
</evidence>
<dbReference type="VEuPathDB" id="FungiDB:VP01_828g1"/>
<dbReference type="SUPFAM" id="SSF48256">
    <property type="entry name" value="Citrate synthase"/>
    <property type="match status" value="1"/>
</dbReference>
<dbReference type="AlphaFoldDB" id="A0A0L6U9V5"/>
<evidence type="ECO:0000313" key="2">
    <source>
        <dbReference type="EMBL" id="KNZ45291.1"/>
    </source>
</evidence>
<dbReference type="InterPro" id="IPR036969">
    <property type="entry name" value="Citrate_synthase_sf"/>
</dbReference>
<dbReference type="OrthoDB" id="2505758at2759"/>
<gene>
    <name evidence="2" type="ORF">VP01_828g1</name>
</gene>
<keyword evidence="3" id="KW-1185">Reference proteome</keyword>
<dbReference type="GO" id="GO:0046912">
    <property type="term" value="F:acyltransferase activity, acyl groups converted into alkyl on transfer"/>
    <property type="evidence" value="ECO:0007669"/>
    <property type="project" value="InterPro"/>
</dbReference>
<organism evidence="2 3">
    <name type="scientific">Puccinia sorghi</name>
    <dbReference type="NCBI Taxonomy" id="27349"/>
    <lineage>
        <taxon>Eukaryota</taxon>
        <taxon>Fungi</taxon>
        <taxon>Dikarya</taxon>
        <taxon>Basidiomycota</taxon>
        <taxon>Pucciniomycotina</taxon>
        <taxon>Pucciniomycetes</taxon>
        <taxon>Pucciniales</taxon>
        <taxon>Pucciniaceae</taxon>
        <taxon>Puccinia</taxon>
    </lineage>
</organism>
<proteinExistence type="predicted"/>
<reference evidence="2 3" key="1">
    <citation type="submission" date="2015-08" db="EMBL/GenBank/DDBJ databases">
        <title>Next Generation Sequencing and Analysis of the Genome of Puccinia sorghi L Schw, the Causal Agent of Maize Common Rust.</title>
        <authorList>
            <person name="Rochi L."/>
            <person name="Burguener G."/>
            <person name="Darino M."/>
            <person name="Turjanski A."/>
            <person name="Kreff E."/>
            <person name="Dieguez M.J."/>
            <person name="Sacco F."/>
        </authorList>
    </citation>
    <scope>NUCLEOTIDE SEQUENCE [LARGE SCALE GENOMIC DNA]</scope>
    <source>
        <strain evidence="2 3">RO10H11247</strain>
    </source>
</reference>
<dbReference type="EMBL" id="LAVV01013815">
    <property type="protein sequence ID" value="KNZ45291.1"/>
    <property type="molecule type" value="Genomic_DNA"/>
</dbReference>
<dbReference type="Pfam" id="PF20515">
    <property type="entry name" value="2OG-FeII_Oxy_6"/>
    <property type="match status" value="1"/>
</dbReference>
<dbReference type="Proteomes" id="UP000037035">
    <property type="component" value="Unassembled WGS sequence"/>
</dbReference>
<evidence type="ECO:0000259" key="1">
    <source>
        <dbReference type="Pfam" id="PF20515"/>
    </source>
</evidence>
<feature type="domain" description="Tet-like 2OG-Fe(II) oxygenase" evidence="1">
    <location>
        <begin position="182"/>
        <end position="385"/>
    </location>
</feature>
<dbReference type="InterPro" id="IPR046798">
    <property type="entry name" value="2OG-FeII_Oxy_6"/>
</dbReference>
<name>A0A0L6U9V5_9BASI</name>
<sequence length="450" mass="50816">APPAKRLACRPLYEAACGLVFGPQPRAIEGSGAMTMVITTRSGKDLVSSLVEGPQTKKGDLFGGALEAAAAHTHNITDPYFHLQEGQNRNRSLLLEVCQARKKKEAATGWTQKGFRSLCQFNNEEDPHLSILEISENFLSRFISLNTLKLASKSHSLTHNNQNTISLPKNPELSSFSRRVKYDLQFLSTFLHRSKEFLSPVRSASRSWGGLMWALGWRKSRDKKQIAGRYIKKFSASKMAKFNSVFQDSPRAGEILGKLFWEMGGIPFEKNQQLMKELNLPDFTNLGYHHKLPNLACSPHLTFTTDGFFNPPHVDKKDISEFAFVLFLPTFSADGKLAPPSSGYNISSGPFIFPDHQFGIDFSHQKGVVKMIWQANKYKHCTMPSDPNPLFTRLGISLQINRTLSNACQNYEDGDYDADEYYFGDHYYYLFRCLVKTVTLICCSMLFLFV</sequence>
<protein>
    <recommendedName>
        <fullName evidence="1">Tet-like 2OG-Fe(II) oxygenase domain-containing protein</fullName>
    </recommendedName>
</protein>
<feature type="non-terminal residue" evidence="2">
    <location>
        <position position="1"/>
    </location>
</feature>
<accession>A0A0L6U9V5</accession>